<dbReference type="Proteomes" id="UP000540519">
    <property type="component" value="Unassembled WGS sequence"/>
</dbReference>
<dbReference type="InterPro" id="IPR007627">
    <property type="entry name" value="RNA_pol_sigma70_r2"/>
</dbReference>
<evidence type="ECO:0000256" key="2">
    <source>
        <dbReference type="ARBA" id="ARBA00023015"/>
    </source>
</evidence>
<comment type="caution">
    <text evidence="8">The sequence shown here is derived from an EMBL/GenBank/DDBJ whole genome shotgun (WGS) entry which is preliminary data.</text>
</comment>
<dbReference type="NCBIfam" id="TIGR02937">
    <property type="entry name" value="sigma70-ECF"/>
    <property type="match status" value="1"/>
</dbReference>
<keyword evidence="2" id="KW-0805">Transcription regulation</keyword>
<reference evidence="8 9" key="1">
    <citation type="journal article" date="2019" name="Mar. Drugs">
        <title>Comparative Genomics and CAZyme Genome Repertoires of Marine Zobellia amurskyensis KMM 3526(T) and Zobellia laminariae KMM 3676(T).</title>
        <authorList>
            <person name="Chernysheva N."/>
            <person name="Bystritskaya E."/>
            <person name="Stenkova A."/>
            <person name="Golovkin I."/>
            <person name="Nedashkovskaya O."/>
            <person name="Isaeva M."/>
        </authorList>
    </citation>
    <scope>NUCLEOTIDE SEQUENCE [LARGE SCALE GENOMIC DNA]</scope>
    <source>
        <strain evidence="8 9">KMM 3526</strain>
    </source>
</reference>
<organism evidence="8 9">
    <name type="scientific">Zobellia amurskyensis</name>
    <dbReference type="NCBI Taxonomy" id="248905"/>
    <lineage>
        <taxon>Bacteria</taxon>
        <taxon>Pseudomonadati</taxon>
        <taxon>Bacteroidota</taxon>
        <taxon>Flavobacteriia</taxon>
        <taxon>Flavobacteriales</taxon>
        <taxon>Flavobacteriaceae</taxon>
        <taxon>Zobellia</taxon>
    </lineage>
</organism>
<gene>
    <name evidence="8" type="ORF">D9O36_06425</name>
</gene>
<dbReference type="Gene3D" id="1.10.1740.10">
    <property type="match status" value="1"/>
</dbReference>
<feature type="domain" description="RNA polymerase sigma-70 region 2" evidence="6">
    <location>
        <begin position="15"/>
        <end position="82"/>
    </location>
</feature>
<evidence type="ECO:0000256" key="4">
    <source>
        <dbReference type="ARBA" id="ARBA00023125"/>
    </source>
</evidence>
<dbReference type="SUPFAM" id="SSF88946">
    <property type="entry name" value="Sigma2 domain of RNA polymerase sigma factors"/>
    <property type="match status" value="1"/>
</dbReference>
<dbReference type="AlphaFoldDB" id="A0A7X2ZSA5"/>
<dbReference type="RefSeq" id="WP_038237233.1">
    <property type="nucleotide sequence ID" value="NZ_RCNR01000008.1"/>
</dbReference>
<dbReference type="InterPro" id="IPR013325">
    <property type="entry name" value="RNA_pol_sigma_r2"/>
</dbReference>
<evidence type="ECO:0000256" key="5">
    <source>
        <dbReference type="ARBA" id="ARBA00023163"/>
    </source>
</evidence>
<dbReference type="GO" id="GO:0003677">
    <property type="term" value="F:DNA binding"/>
    <property type="evidence" value="ECO:0007669"/>
    <property type="project" value="UniProtKB-KW"/>
</dbReference>
<dbReference type="SUPFAM" id="SSF88659">
    <property type="entry name" value="Sigma3 and sigma4 domains of RNA polymerase sigma factors"/>
    <property type="match status" value="1"/>
</dbReference>
<dbReference type="Gene3D" id="1.10.10.10">
    <property type="entry name" value="Winged helix-like DNA-binding domain superfamily/Winged helix DNA-binding domain"/>
    <property type="match status" value="1"/>
</dbReference>
<keyword evidence="9" id="KW-1185">Reference proteome</keyword>
<dbReference type="EMBL" id="RCNR01000008">
    <property type="protein sequence ID" value="MUH35468.1"/>
    <property type="molecule type" value="Genomic_DNA"/>
</dbReference>
<dbReference type="GO" id="GO:0016987">
    <property type="term" value="F:sigma factor activity"/>
    <property type="evidence" value="ECO:0007669"/>
    <property type="project" value="UniProtKB-KW"/>
</dbReference>
<keyword evidence="4" id="KW-0238">DNA-binding</keyword>
<keyword evidence="5" id="KW-0804">Transcription</keyword>
<dbReference type="InterPro" id="IPR036388">
    <property type="entry name" value="WH-like_DNA-bd_sf"/>
</dbReference>
<name>A0A7X2ZSA5_9FLAO</name>
<protein>
    <submittedName>
        <fullName evidence="8">RNA polymerase sigma factor</fullName>
    </submittedName>
</protein>
<dbReference type="CDD" id="cd06171">
    <property type="entry name" value="Sigma70_r4"/>
    <property type="match status" value="1"/>
</dbReference>
<dbReference type="PANTHER" id="PTHR43133:SF8">
    <property type="entry name" value="RNA POLYMERASE SIGMA FACTOR HI_1459-RELATED"/>
    <property type="match status" value="1"/>
</dbReference>
<feature type="domain" description="RNA polymerase sigma factor 70 region 4 type 2" evidence="7">
    <location>
        <begin position="117"/>
        <end position="166"/>
    </location>
</feature>
<keyword evidence="3" id="KW-0731">Sigma factor</keyword>
<dbReference type="InterPro" id="IPR013324">
    <property type="entry name" value="RNA_pol_sigma_r3/r4-like"/>
</dbReference>
<dbReference type="GO" id="GO:0006352">
    <property type="term" value="P:DNA-templated transcription initiation"/>
    <property type="evidence" value="ECO:0007669"/>
    <property type="project" value="InterPro"/>
</dbReference>
<dbReference type="OrthoDB" id="9803470at2"/>
<accession>A0A7X2ZSA5</accession>
<comment type="similarity">
    <text evidence="1">Belongs to the sigma-70 factor family. ECF subfamily.</text>
</comment>
<evidence type="ECO:0000259" key="6">
    <source>
        <dbReference type="Pfam" id="PF04542"/>
    </source>
</evidence>
<dbReference type="InterPro" id="IPR014284">
    <property type="entry name" value="RNA_pol_sigma-70_dom"/>
</dbReference>
<dbReference type="Pfam" id="PF04542">
    <property type="entry name" value="Sigma70_r2"/>
    <property type="match status" value="1"/>
</dbReference>
<dbReference type="PANTHER" id="PTHR43133">
    <property type="entry name" value="RNA POLYMERASE ECF-TYPE SIGMA FACTO"/>
    <property type="match status" value="1"/>
</dbReference>
<dbReference type="InterPro" id="IPR039425">
    <property type="entry name" value="RNA_pol_sigma-70-like"/>
</dbReference>
<proteinExistence type="inferred from homology"/>
<dbReference type="InterPro" id="IPR013249">
    <property type="entry name" value="RNA_pol_sigma70_r4_t2"/>
</dbReference>
<evidence type="ECO:0000313" key="9">
    <source>
        <dbReference type="Proteomes" id="UP000540519"/>
    </source>
</evidence>
<dbReference type="Pfam" id="PF08281">
    <property type="entry name" value="Sigma70_r4_2"/>
    <property type="match status" value="1"/>
</dbReference>
<evidence type="ECO:0000256" key="3">
    <source>
        <dbReference type="ARBA" id="ARBA00023082"/>
    </source>
</evidence>
<evidence type="ECO:0000256" key="1">
    <source>
        <dbReference type="ARBA" id="ARBA00010641"/>
    </source>
</evidence>
<sequence>MTSDTENYNNLKTFFDEEYRSLKAYAKSRIDDAADRDADDIVQDVALKLFSRSDSALPINNIAGFVYHSLRNKIVDLMRTQKPAVNLETEMENKLAEFTELVYGKSDNSYSEEMKTELKKAIAQLKPHYRNIIVAIDFEGYTYHELSEETDVPAGTLMSRRHRALAILLQQLEIKKQNIN</sequence>
<evidence type="ECO:0000313" key="8">
    <source>
        <dbReference type="EMBL" id="MUH35468.1"/>
    </source>
</evidence>
<evidence type="ECO:0000259" key="7">
    <source>
        <dbReference type="Pfam" id="PF08281"/>
    </source>
</evidence>